<dbReference type="InterPro" id="IPR036390">
    <property type="entry name" value="WH_DNA-bd_sf"/>
</dbReference>
<name>A0A4S8Q785_9ACTN</name>
<evidence type="ECO:0000259" key="4">
    <source>
        <dbReference type="PROSITE" id="PS51118"/>
    </source>
</evidence>
<evidence type="ECO:0000256" key="1">
    <source>
        <dbReference type="ARBA" id="ARBA00023015"/>
    </source>
</evidence>
<dbReference type="InterPro" id="IPR002577">
    <property type="entry name" value="HTH_HxlR"/>
</dbReference>
<keyword evidence="3" id="KW-0804">Transcription</keyword>
<feature type="domain" description="HTH hxlR-type" evidence="4">
    <location>
        <begin position="1"/>
        <end position="73"/>
    </location>
</feature>
<evidence type="ECO:0000256" key="2">
    <source>
        <dbReference type="ARBA" id="ARBA00023125"/>
    </source>
</evidence>
<dbReference type="SUPFAM" id="SSF46785">
    <property type="entry name" value="Winged helix' DNA-binding domain"/>
    <property type="match status" value="1"/>
</dbReference>
<evidence type="ECO:0000256" key="3">
    <source>
        <dbReference type="ARBA" id="ARBA00023163"/>
    </source>
</evidence>
<comment type="caution">
    <text evidence="5">The sequence shown here is derived from an EMBL/GenBank/DDBJ whole genome shotgun (WGS) entry which is preliminary data.</text>
</comment>
<dbReference type="OrthoDB" id="370168at2"/>
<organism evidence="5 6">
    <name type="scientific">Glycomyces buryatensis</name>
    <dbReference type="NCBI Taxonomy" id="2570927"/>
    <lineage>
        <taxon>Bacteria</taxon>
        <taxon>Bacillati</taxon>
        <taxon>Actinomycetota</taxon>
        <taxon>Actinomycetes</taxon>
        <taxon>Glycomycetales</taxon>
        <taxon>Glycomycetaceae</taxon>
        <taxon>Glycomyces</taxon>
    </lineage>
</organism>
<sequence length="84" mass="9554">MRFFELRESIEGISEKMLSQTLRNLVRDGLVWREVEPTIPPKVTYGLTPVGQGTSDRLASMFDWITDNAGDIRSTQMEFDTANS</sequence>
<keyword evidence="1" id="KW-0805">Transcription regulation</keyword>
<keyword evidence="6" id="KW-1185">Reference proteome</keyword>
<proteinExistence type="predicted"/>
<evidence type="ECO:0000313" key="6">
    <source>
        <dbReference type="Proteomes" id="UP000308760"/>
    </source>
</evidence>
<dbReference type="GO" id="GO:0003677">
    <property type="term" value="F:DNA binding"/>
    <property type="evidence" value="ECO:0007669"/>
    <property type="project" value="UniProtKB-KW"/>
</dbReference>
<evidence type="ECO:0000313" key="5">
    <source>
        <dbReference type="EMBL" id="THV40237.1"/>
    </source>
</evidence>
<reference evidence="6" key="1">
    <citation type="submission" date="2019-04" db="EMBL/GenBank/DDBJ databases">
        <title>Nocardioides xinjiangensis sp. nov.</title>
        <authorList>
            <person name="Liu S."/>
        </authorList>
    </citation>
    <scope>NUCLEOTIDE SEQUENCE [LARGE SCALE GENOMIC DNA]</scope>
    <source>
        <strain evidence="6">18</strain>
    </source>
</reference>
<gene>
    <name evidence="5" type="ORF">FAB82_15665</name>
</gene>
<dbReference type="Gene3D" id="1.10.10.10">
    <property type="entry name" value="Winged helix-like DNA-binding domain superfamily/Winged helix DNA-binding domain"/>
    <property type="match status" value="1"/>
</dbReference>
<keyword evidence="2" id="KW-0238">DNA-binding</keyword>
<protein>
    <submittedName>
        <fullName evidence="5">Helix-turn-helix transcriptional regulator</fullName>
    </submittedName>
</protein>
<accession>A0A4S8Q785</accession>
<dbReference type="InterPro" id="IPR036388">
    <property type="entry name" value="WH-like_DNA-bd_sf"/>
</dbReference>
<dbReference type="EMBL" id="STGY01000057">
    <property type="protein sequence ID" value="THV40237.1"/>
    <property type="molecule type" value="Genomic_DNA"/>
</dbReference>
<dbReference type="AlphaFoldDB" id="A0A4S8Q785"/>
<reference evidence="5 6" key="2">
    <citation type="submission" date="2019-05" db="EMBL/GenBank/DDBJ databases">
        <title>Glycomyces buryatensis sp. nov.</title>
        <authorList>
            <person name="Nikitina E."/>
        </authorList>
    </citation>
    <scope>NUCLEOTIDE SEQUENCE [LARGE SCALE GENOMIC DNA]</scope>
    <source>
        <strain evidence="5 6">18</strain>
    </source>
</reference>
<dbReference type="PROSITE" id="PS51118">
    <property type="entry name" value="HTH_HXLR"/>
    <property type="match status" value="1"/>
</dbReference>
<dbReference type="Proteomes" id="UP000308760">
    <property type="component" value="Unassembled WGS sequence"/>
</dbReference>
<dbReference type="PANTHER" id="PTHR33204">
    <property type="entry name" value="TRANSCRIPTIONAL REGULATOR, MARR FAMILY"/>
    <property type="match status" value="1"/>
</dbReference>
<dbReference type="Pfam" id="PF01638">
    <property type="entry name" value="HxlR"/>
    <property type="match status" value="1"/>
</dbReference>
<dbReference type="PANTHER" id="PTHR33204:SF37">
    <property type="entry name" value="HTH-TYPE TRANSCRIPTIONAL REGULATOR YODB"/>
    <property type="match status" value="1"/>
</dbReference>